<accession>A0ABU0GFB8</accession>
<dbReference type="GO" id="GO:0050462">
    <property type="term" value="F:N-acetylneuraminate synthase activity"/>
    <property type="evidence" value="ECO:0007669"/>
    <property type="project" value="UniProtKB-EC"/>
</dbReference>
<keyword evidence="2" id="KW-0808">Transferase</keyword>
<evidence type="ECO:0000313" key="2">
    <source>
        <dbReference type="EMBL" id="MDQ0423277.1"/>
    </source>
</evidence>
<dbReference type="PROSITE" id="PS50844">
    <property type="entry name" value="AFP_LIKE"/>
    <property type="match status" value="1"/>
</dbReference>
<dbReference type="InterPro" id="IPR057736">
    <property type="entry name" value="SAF_PseI/NeuA/NeuB"/>
</dbReference>
<dbReference type="InterPro" id="IPR036732">
    <property type="entry name" value="AFP_Neu5c_C_sf"/>
</dbReference>
<protein>
    <submittedName>
        <fullName evidence="2">N-acetylneuraminate synthase</fullName>
        <ecNumber evidence="2">2.5.1.56</ecNumber>
    </submittedName>
</protein>
<name>A0ABU0GFB8_9HYPH</name>
<dbReference type="SMART" id="SM00858">
    <property type="entry name" value="SAF"/>
    <property type="match status" value="1"/>
</dbReference>
<dbReference type="RefSeq" id="WP_205911505.1">
    <property type="nucleotide sequence ID" value="NZ_JAUSUW010000018.1"/>
</dbReference>
<feature type="domain" description="AFP-like" evidence="1">
    <location>
        <begin position="258"/>
        <end position="315"/>
    </location>
</feature>
<sequence length="315" mass="34462">MLHSMIDAIAATGARVIKFQMHIAEAESSVHDEFRVRFSRVDATRYDYWKRMELTPEQWAEVKSHCESLGCEFFCTPFSVRAVNLLEDLGVARYKVGSGDVNNLLLLEAIARTGKPAILSSGMSTLDELDRAVELLRGRCGSLAVMQCTSQYPVKPERWGLNHIGELRSRYGLPTGLSDHSGTIFPGLAAVALGASLIEVHAVFDKQMFGPDATSSLSMSELGQLVKGVGDIATALATHGSKNDVSEFSNMRRLFGRSLTVAKDLQQGSVLTFSDLEAAKPGGYGIEPREYELVLGKRLKRSLTRGSFLTEGDIE</sequence>
<dbReference type="InterPro" id="IPR013785">
    <property type="entry name" value="Aldolase_TIM"/>
</dbReference>
<reference evidence="2 3" key="1">
    <citation type="submission" date="2023-07" db="EMBL/GenBank/DDBJ databases">
        <title>Genomic Encyclopedia of Type Strains, Phase IV (KMG-IV): sequencing the most valuable type-strain genomes for metagenomic binning, comparative biology and taxonomic classification.</title>
        <authorList>
            <person name="Goeker M."/>
        </authorList>
    </citation>
    <scope>NUCLEOTIDE SEQUENCE [LARGE SCALE GENOMIC DNA]</scope>
    <source>
        <strain evidence="2 3">DSM 1111</strain>
    </source>
</reference>
<dbReference type="SUPFAM" id="SSF51569">
    <property type="entry name" value="Aldolase"/>
    <property type="match status" value="1"/>
</dbReference>
<dbReference type="Pfam" id="PF03102">
    <property type="entry name" value="NeuB"/>
    <property type="match status" value="1"/>
</dbReference>
<organism evidence="2 3">
    <name type="scientific">Peteryoungia aggregata LMG 23059</name>
    <dbReference type="NCBI Taxonomy" id="1368425"/>
    <lineage>
        <taxon>Bacteria</taxon>
        <taxon>Pseudomonadati</taxon>
        <taxon>Pseudomonadota</taxon>
        <taxon>Alphaproteobacteria</taxon>
        <taxon>Hyphomicrobiales</taxon>
        <taxon>Rhizobiaceae</taxon>
        <taxon>Peteryoungia</taxon>
    </lineage>
</organism>
<dbReference type="InterPro" id="IPR013974">
    <property type="entry name" value="SAF"/>
</dbReference>
<dbReference type="SUPFAM" id="SSF51269">
    <property type="entry name" value="AFP III-like domain"/>
    <property type="match status" value="1"/>
</dbReference>
<evidence type="ECO:0000313" key="3">
    <source>
        <dbReference type="Proteomes" id="UP001238496"/>
    </source>
</evidence>
<keyword evidence="3" id="KW-1185">Reference proteome</keyword>
<gene>
    <name evidence="2" type="ORF">J2045_004329</name>
</gene>
<dbReference type="CDD" id="cd11615">
    <property type="entry name" value="SAF_NeuB_like"/>
    <property type="match status" value="1"/>
</dbReference>
<dbReference type="PANTHER" id="PTHR42966:SF1">
    <property type="entry name" value="SIALIC ACID SYNTHASE"/>
    <property type="match status" value="1"/>
</dbReference>
<dbReference type="Gene3D" id="3.20.20.70">
    <property type="entry name" value="Aldolase class I"/>
    <property type="match status" value="1"/>
</dbReference>
<dbReference type="EC" id="2.5.1.56" evidence="2"/>
<dbReference type="Proteomes" id="UP001238496">
    <property type="component" value="Unassembled WGS sequence"/>
</dbReference>
<dbReference type="InterPro" id="IPR051690">
    <property type="entry name" value="PseI-like"/>
</dbReference>
<dbReference type="Gene3D" id="3.90.1210.10">
    <property type="entry name" value="Antifreeze-like/N-acetylneuraminic acid synthase C-terminal domain"/>
    <property type="match status" value="1"/>
</dbReference>
<dbReference type="EMBL" id="JAUSUW010000018">
    <property type="protein sequence ID" value="MDQ0423277.1"/>
    <property type="molecule type" value="Genomic_DNA"/>
</dbReference>
<dbReference type="InterPro" id="IPR013132">
    <property type="entry name" value="PseI/NeuA/B-like_N"/>
</dbReference>
<dbReference type="InterPro" id="IPR006190">
    <property type="entry name" value="SAF_AFP_Neu5Ac"/>
</dbReference>
<proteinExistence type="predicted"/>
<evidence type="ECO:0000259" key="1">
    <source>
        <dbReference type="PROSITE" id="PS50844"/>
    </source>
</evidence>
<comment type="caution">
    <text evidence="2">The sequence shown here is derived from an EMBL/GenBank/DDBJ whole genome shotgun (WGS) entry which is preliminary data.</text>
</comment>
<dbReference type="PANTHER" id="PTHR42966">
    <property type="entry name" value="N-ACETYLNEURAMINATE SYNTHASE"/>
    <property type="match status" value="1"/>
</dbReference>
<dbReference type="Pfam" id="PF08666">
    <property type="entry name" value="SAF"/>
    <property type="match status" value="1"/>
</dbReference>